<dbReference type="EMBL" id="AP024444">
    <property type="protein sequence ID" value="BCS20360.1"/>
    <property type="molecule type" value="Genomic_DNA"/>
</dbReference>
<proteinExistence type="predicted"/>
<evidence type="ECO:0000313" key="1">
    <source>
        <dbReference type="EMBL" id="BCS20360.1"/>
    </source>
</evidence>
<dbReference type="RefSeq" id="XP_041552554.1">
    <property type="nucleotide sequence ID" value="XM_041699472.1"/>
</dbReference>
<dbReference type="KEGG" id="apuu:APUU_20792A"/>
<dbReference type="AlphaFoldDB" id="A0A7R7XFC2"/>
<evidence type="ECO:0000313" key="2">
    <source>
        <dbReference type="Proteomes" id="UP000654913"/>
    </source>
</evidence>
<protein>
    <submittedName>
        <fullName evidence="1">Uncharacterized protein</fullName>
    </submittedName>
</protein>
<organism evidence="1 2">
    <name type="scientific">Aspergillus puulaauensis</name>
    <dbReference type="NCBI Taxonomy" id="1220207"/>
    <lineage>
        <taxon>Eukaryota</taxon>
        <taxon>Fungi</taxon>
        <taxon>Dikarya</taxon>
        <taxon>Ascomycota</taxon>
        <taxon>Pezizomycotina</taxon>
        <taxon>Eurotiomycetes</taxon>
        <taxon>Eurotiomycetidae</taxon>
        <taxon>Eurotiales</taxon>
        <taxon>Aspergillaceae</taxon>
        <taxon>Aspergillus</taxon>
    </lineage>
</organism>
<keyword evidence="2" id="KW-1185">Reference proteome</keyword>
<dbReference type="OrthoDB" id="10367336at2759"/>
<name>A0A7R7XFC2_9EURO</name>
<accession>A0A7R7XFC2</accession>
<reference evidence="1" key="1">
    <citation type="submission" date="2021-01" db="EMBL/GenBank/DDBJ databases">
        <authorList>
            <consortium name="Aspergillus puulaauensis MK2 genome sequencing consortium"/>
            <person name="Kazuki M."/>
            <person name="Futagami T."/>
        </authorList>
    </citation>
    <scope>NUCLEOTIDE SEQUENCE</scope>
    <source>
        <strain evidence="1">MK2</strain>
    </source>
</reference>
<dbReference type="GeneID" id="64970365"/>
<reference evidence="1" key="2">
    <citation type="submission" date="2021-02" db="EMBL/GenBank/DDBJ databases">
        <title>Aspergillus puulaauensis MK2 genome sequence.</title>
        <authorList>
            <person name="Futagami T."/>
            <person name="Mori K."/>
            <person name="Kadooka C."/>
            <person name="Tanaka T."/>
        </authorList>
    </citation>
    <scope>NUCLEOTIDE SEQUENCE</scope>
    <source>
        <strain evidence="1">MK2</strain>
    </source>
</reference>
<sequence length="191" mass="21461">MPSKASPPYPAFNHLGTQIRDKWRRIDDKMRHGTAPAMRSRIIQSRDKFEAFVKNVDLYHANEPQPIGQPKRNRLHEADARTRSDILSMLQGLDTILATGIYMFGDLESLETTARTGAYSLPSGDGTIAGCLVDSIENGVKCMCEYASCFETNESTGVAIPVAIPEERVEPTRSSRSLREWLRDIKHRRPS</sequence>
<gene>
    <name evidence="1" type="ORF">APUU_20792A</name>
</gene>
<dbReference type="Proteomes" id="UP000654913">
    <property type="component" value="Chromosome 2"/>
</dbReference>